<reference evidence="2" key="1">
    <citation type="journal article" date="2018" name="Genome Biol.">
        <title>SKESA: strategic k-mer extension for scrupulous assemblies.</title>
        <authorList>
            <person name="Souvorov A."/>
            <person name="Agarwala R."/>
            <person name="Lipman D.J."/>
        </authorList>
    </citation>
    <scope>NUCLEOTIDE SEQUENCE</scope>
    <source>
        <strain evidence="2">CAVp300</strain>
    </source>
</reference>
<evidence type="ECO:0000313" key="2">
    <source>
        <dbReference type="EMBL" id="HAT3580892.1"/>
    </source>
</evidence>
<evidence type="ECO:0000256" key="1">
    <source>
        <dbReference type="SAM" id="Phobius"/>
    </source>
</evidence>
<dbReference type="RefSeq" id="WP_047373318.1">
    <property type="nucleotide sequence ID" value="NZ_CABMNU010000005.1"/>
</dbReference>
<keyword evidence="1" id="KW-0472">Membrane</keyword>
<comment type="caution">
    <text evidence="2">The sequence shown here is derived from an EMBL/GenBank/DDBJ whole genome shotgun (WGS) entry which is preliminary data.</text>
</comment>
<dbReference type="AlphaFoldDB" id="A0A9P3T6X3"/>
<proteinExistence type="predicted"/>
<keyword evidence="1" id="KW-1133">Transmembrane helix</keyword>
<evidence type="ECO:0000313" key="3">
    <source>
        <dbReference type="Proteomes" id="UP000867740"/>
    </source>
</evidence>
<accession>A0A9P3T6X3</accession>
<protein>
    <submittedName>
        <fullName evidence="2">DUF3592 domain-containing protein</fullName>
    </submittedName>
</protein>
<name>A0A9P3T6X3_KLUIN</name>
<gene>
    <name evidence="2" type="ORF">I8531_001161</name>
</gene>
<sequence>MRYVTDVIVFAVLAFFAYVIVSLLIRDAKNKKIKEGIAADGVNTTGVITDVASRSGGNSGFINITVSFDYEIETGKKISGKADAVIDVMSINKYQPGETIALRYSRKEPEKVIVDIPNPLLKRR</sequence>
<organism evidence="2 3">
    <name type="scientific">Kluyvera intermedia</name>
    <name type="common">Enterobacter intermedius</name>
    <dbReference type="NCBI Taxonomy" id="61648"/>
    <lineage>
        <taxon>Bacteria</taxon>
        <taxon>Pseudomonadati</taxon>
        <taxon>Pseudomonadota</taxon>
        <taxon>Gammaproteobacteria</taxon>
        <taxon>Enterobacterales</taxon>
        <taxon>Enterobacteriaceae</taxon>
        <taxon>Kluyvera</taxon>
    </lineage>
</organism>
<keyword evidence="1" id="KW-0812">Transmembrane</keyword>
<dbReference type="Proteomes" id="UP000867740">
    <property type="component" value="Unassembled WGS sequence"/>
</dbReference>
<feature type="transmembrane region" description="Helical" evidence="1">
    <location>
        <begin position="6"/>
        <end position="25"/>
    </location>
</feature>
<dbReference type="EMBL" id="DACSUM010000006">
    <property type="protein sequence ID" value="HAT3580892.1"/>
    <property type="molecule type" value="Genomic_DNA"/>
</dbReference>
<reference evidence="2" key="2">
    <citation type="submission" date="2020-10" db="EMBL/GenBank/DDBJ databases">
        <authorList>
            <consortium name="NCBI Pathogen Detection Project"/>
        </authorList>
    </citation>
    <scope>NUCLEOTIDE SEQUENCE</scope>
    <source>
        <strain evidence="2">CAVp300</strain>
    </source>
</reference>